<dbReference type="AlphaFoldDB" id="A0AAU7TG83"/>
<gene>
    <name evidence="2" type="ORF">ABN611_03765</name>
</gene>
<name>A0AAU7TG83_9ACTN</name>
<dbReference type="EMBL" id="CP158165">
    <property type="protein sequence ID" value="XBV25541.1"/>
    <property type="molecule type" value="Genomic_DNA"/>
</dbReference>
<dbReference type="Pfam" id="PF12680">
    <property type="entry name" value="SnoaL_2"/>
    <property type="match status" value="1"/>
</dbReference>
<dbReference type="RefSeq" id="WP_350278351.1">
    <property type="nucleotide sequence ID" value="NZ_CP158165.1"/>
</dbReference>
<dbReference type="InterPro" id="IPR032710">
    <property type="entry name" value="NTF2-like_dom_sf"/>
</dbReference>
<evidence type="ECO:0000313" key="2">
    <source>
        <dbReference type="EMBL" id="XBV25541.1"/>
    </source>
</evidence>
<accession>A0AAU7TG83</accession>
<dbReference type="SUPFAM" id="SSF54427">
    <property type="entry name" value="NTF2-like"/>
    <property type="match status" value="1"/>
</dbReference>
<sequence length="110" mass="12179">MDLPDTIIKYLAAHTARDVGTAIQTYADDAVVTDDGRTYRGRDEIRAWLSDAASEYTYTTELTGSRKLDDSTYVVTQHLEGDFPGGTADLDFTFDLDQDLITRLVIAAQP</sequence>
<organism evidence="2">
    <name type="scientific">Kribbella sp. HUAS MG21</name>
    <dbReference type="NCBI Taxonomy" id="3160966"/>
    <lineage>
        <taxon>Bacteria</taxon>
        <taxon>Bacillati</taxon>
        <taxon>Actinomycetota</taxon>
        <taxon>Actinomycetes</taxon>
        <taxon>Propionibacteriales</taxon>
        <taxon>Kribbellaceae</taxon>
        <taxon>Kribbella</taxon>
    </lineage>
</organism>
<feature type="domain" description="SnoaL-like" evidence="1">
    <location>
        <begin position="9"/>
        <end position="86"/>
    </location>
</feature>
<proteinExistence type="predicted"/>
<protein>
    <submittedName>
        <fullName evidence="2">Nuclear transport factor 2 family protein</fullName>
    </submittedName>
</protein>
<dbReference type="InterPro" id="IPR037401">
    <property type="entry name" value="SnoaL-like"/>
</dbReference>
<reference evidence="2" key="1">
    <citation type="submission" date="2024-06" db="EMBL/GenBank/DDBJ databases">
        <title>Kribbella sp. strain HUAS MG21 genome sequences.</title>
        <authorList>
            <person name="Mo P."/>
        </authorList>
    </citation>
    <scope>NUCLEOTIDE SEQUENCE</scope>
    <source>
        <strain evidence="2">HUAS MG21</strain>
    </source>
</reference>
<dbReference type="Gene3D" id="3.10.450.50">
    <property type="match status" value="1"/>
</dbReference>
<evidence type="ECO:0000259" key="1">
    <source>
        <dbReference type="Pfam" id="PF12680"/>
    </source>
</evidence>